<keyword evidence="2" id="KW-1185">Reference proteome</keyword>
<evidence type="ECO:0000313" key="2">
    <source>
        <dbReference type="Proteomes" id="UP000036681"/>
    </source>
</evidence>
<dbReference type="WBParaSite" id="ALUE_0001465101-mRNA-1">
    <property type="protein sequence ID" value="ALUE_0001465101-mRNA-1"/>
    <property type="gene ID" value="ALUE_0001465101"/>
</dbReference>
<organism evidence="2 3">
    <name type="scientific">Ascaris lumbricoides</name>
    <name type="common">Giant roundworm</name>
    <dbReference type="NCBI Taxonomy" id="6252"/>
    <lineage>
        <taxon>Eukaryota</taxon>
        <taxon>Metazoa</taxon>
        <taxon>Ecdysozoa</taxon>
        <taxon>Nematoda</taxon>
        <taxon>Chromadorea</taxon>
        <taxon>Rhabditida</taxon>
        <taxon>Spirurina</taxon>
        <taxon>Ascaridomorpha</taxon>
        <taxon>Ascaridoidea</taxon>
        <taxon>Ascarididae</taxon>
        <taxon>Ascaris</taxon>
    </lineage>
</organism>
<feature type="compositionally biased region" description="Basic residues" evidence="1">
    <location>
        <begin position="28"/>
        <end position="37"/>
    </location>
</feature>
<accession>A0A0M3IAM5</accession>
<sequence length="87" mass="10080">LCCRRTAVTRGAQETASIFDHPAERQARVNKQHSRKRDRCSLERLNVAKSRRENRVVTRAWQYPLLTGLLSSHLQPPPNNHYFLSNA</sequence>
<dbReference type="Proteomes" id="UP000036681">
    <property type="component" value="Unplaced"/>
</dbReference>
<name>A0A0M3IAM5_ASCLU</name>
<evidence type="ECO:0000313" key="3">
    <source>
        <dbReference type="WBParaSite" id="ALUE_0001465101-mRNA-1"/>
    </source>
</evidence>
<reference evidence="3" key="1">
    <citation type="submission" date="2017-02" db="UniProtKB">
        <authorList>
            <consortium name="WormBaseParasite"/>
        </authorList>
    </citation>
    <scope>IDENTIFICATION</scope>
</reference>
<dbReference type="AlphaFoldDB" id="A0A0M3IAM5"/>
<protein>
    <submittedName>
        <fullName evidence="3">BZIP domain-containing protein</fullName>
    </submittedName>
</protein>
<evidence type="ECO:0000256" key="1">
    <source>
        <dbReference type="SAM" id="MobiDB-lite"/>
    </source>
</evidence>
<feature type="region of interest" description="Disordered" evidence="1">
    <location>
        <begin position="18"/>
        <end position="37"/>
    </location>
</feature>
<proteinExistence type="predicted"/>